<dbReference type="SUPFAM" id="SSF64518">
    <property type="entry name" value="Phase 1 flagellin"/>
    <property type="match status" value="1"/>
</dbReference>
<evidence type="ECO:0000256" key="7">
    <source>
        <dbReference type="RuleBase" id="RU362065"/>
    </source>
</evidence>
<evidence type="ECO:0000259" key="9">
    <source>
        <dbReference type="Pfam" id="PF22638"/>
    </source>
</evidence>
<evidence type="ECO:0000256" key="4">
    <source>
        <dbReference type="ARBA" id="ARBA00016244"/>
    </source>
</evidence>
<evidence type="ECO:0000256" key="1">
    <source>
        <dbReference type="ARBA" id="ARBA00004365"/>
    </source>
</evidence>
<feature type="domain" description="Flagellar basal-body/hook protein C-terminal" evidence="8">
    <location>
        <begin position="441"/>
        <end position="479"/>
    </location>
</feature>
<dbReference type="InterPro" id="IPR002371">
    <property type="entry name" value="FlgK"/>
</dbReference>
<dbReference type="InterPro" id="IPR053927">
    <property type="entry name" value="FlgK_helical"/>
</dbReference>
<dbReference type="PANTHER" id="PTHR30033">
    <property type="entry name" value="FLAGELLAR HOOK-ASSOCIATED PROTEIN 1"/>
    <property type="match status" value="1"/>
</dbReference>
<feature type="domain" description="Flagellar hook-associated protein FlgK helical" evidence="9">
    <location>
        <begin position="103"/>
        <end position="333"/>
    </location>
</feature>
<keyword evidence="10" id="KW-0969">Cilium</keyword>
<protein>
    <recommendedName>
        <fullName evidence="4 7">Flagellar hook-associated protein 1</fullName>
        <shortName evidence="7">HAP1</shortName>
    </recommendedName>
</protein>
<evidence type="ECO:0000256" key="3">
    <source>
        <dbReference type="ARBA" id="ARBA00009677"/>
    </source>
</evidence>
<dbReference type="Proteomes" id="UP001623041">
    <property type="component" value="Unassembled WGS sequence"/>
</dbReference>
<organism evidence="10 11">
    <name type="scientific">Bacillus salipaludis</name>
    <dbReference type="NCBI Taxonomy" id="2547811"/>
    <lineage>
        <taxon>Bacteria</taxon>
        <taxon>Bacillati</taxon>
        <taxon>Bacillota</taxon>
        <taxon>Bacilli</taxon>
        <taxon>Bacillales</taxon>
        <taxon>Bacillaceae</taxon>
        <taxon>Bacillus</taxon>
    </lineage>
</organism>
<accession>A0ABW8REA0</accession>
<dbReference type="Pfam" id="PF06429">
    <property type="entry name" value="Flg_bbr_C"/>
    <property type="match status" value="1"/>
</dbReference>
<name>A0ABW8REA0_9BACI</name>
<keyword evidence="6 7" id="KW-0975">Bacterial flagellum</keyword>
<keyword evidence="5 7" id="KW-0964">Secreted</keyword>
<dbReference type="PRINTS" id="PR01005">
    <property type="entry name" value="FLGHOOKAP1"/>
</dbReference>
<dbReference type="RefSeq" id="WP_406579254.1">
    <property type="nucleotide sequence ID" value="NZ_JBJHQH010000002.1"/>
</dbReference>
<keyword evidence="11" id="KW-1185">Reference proteome</keyword>
<evidence type="ECO:0000256" key="2">
    <source>
        <dbReference type="ARBA" id="ARBA00004613"/>
    </source>
</evidence>
<sequence>MTSTFHGLELGKRGLYAQQTALSTTGHNITNVNTIGYSRQRAEMQATNAIPYPGMHSDKSPAQLGTGVEVNALVRLREAYLDVQFRNEYKNLGYWEAKSDTFTRIEELLNEPTDDGLAHTMDEFWKGWQELVKNPDSAAVRAVVRQKGVAVAQSFNQIMDSLDQMQTDVKNIIKTKTDEVNSLASQISILNEQISRLVANDYQPNDLLDQRDVLIDQLSKIVSIDVKASSSGMVDISVGEGTLVTGKTSNTLTIDYDQNSGLVNPAEIKIGGQTVNLGSGELLGRIESYGIMGGDRKSTIPFLKDKINELAMTFANAVNEVHLSGLNLDNISGVSDKKVAFFTGSSAKDLKVNPEIMESLNLIAAAKDEGSGQSSTGNGQLAQDIANIKFKNLNFTGTTSTVDDFYRNIVGQLGIDSQESQRMQNNFEGIIMQVENRRQSVSGVSIDEEVANMIKYQQAYNAAARIVTSMDQCLDKVINGMGRVGL</sequence>
<evidence type="ECO:0000256" key="6">
    <source>
        <dbReference type="ARBA" id="ARBA00023143"/>
    </source>
</evidence>
<evidence type="ECO:0000256" key="5">
    <source>
        <dbReference type="ARBA" id="ARBA00022525"/>
    </source>
</evidence>
<reference evidence="10 11" key="1">
    <citation type="submission" date="2024-11" db="EMBL/GenBank/DDBJ databases">
        <authorList>
            <person name="Lucas J.A."/>
        </authorList>
    </citation>
    <scope>NUCLEOTIDE SEQUENCE [LARGE SCALE GENOMIC DNA]</scope>
    <source>
        <strain evidence="10 11">Z 5.4</strain>
    </source>
</reference>
<dbReference type="NCBIfam" id="TIGR02492">
    <property type="entry name" value="flgK_ends"/>
    <property type="match status" value="1"/>
</dbReference>
<comment type="similarity">
    <text evidence="3 7">Belongs to the flagella basal body rod proteins family.</text>
</comment>
<gene>
    <name evidence="7 10" type="primary">flgK</name>
    <name evidence="10" type="ORF">ACJEBI_03615</name>
</gene>
<dbReference type="Pfam" id="PF22638">
    <property type="entry name" value="FlgK_D1"/>
    <property type="match status" value="1"/>
</dbReference>
<dbReference type="InterPro" id="IPR010930">
    <property type="entry name" value="Flg_bb/hook_C_dom"/>
</dbReference>
<evidence type="ECO:0000313" key="11">
    <source>
        <dbReference type="Proteomes" id="UP001623041"/>
    </source>
</evidence>
<proteinExistence type="inferred from homology"/>
<dbReference type="EMBL" id="JBJHQH010000002">
    <property type="protein sequence ID" value="MFK9090570.1"/>
    <property type="molecule type" value="Genomic_DNA"/>
</dbReference>
<keyword evidence="10" id="KW-0282">Flagellum</keyword>
<keyword evidence="10" id="KW-0966">Cell projection</keyword>
<comment type="caution">
    <text evidence="10">The sequence shown here is derived from an EMBL/GenBank/DDBJ whole genome shotgun (WGS) entry which is preliminary data.</text>
</comment>
<comment type="subcellular location">
    <subcellularLocation>
        <location evidence="1 7">Bacterial flagellum</location>
    </subcellularLocation>
    <subcellularLocation>
        <location evidence="2 7">Secreted</location>
    </subcellularLocation>
</comment>
<evidence type="ECO:0000259" key="8">
    <source>
        <dbReference type="Pfam" id="PF06429"/>
    </source>
</evidence>
<dbReference type="PANTHER" id="PTHR30033:SF1">
    <property type="entry name" value="FLAGELLAR HOOK-ASSOCIATED PROTEIN 1"/>
    <property type="match status" value="1"/>
</dbReference>
<evidence type="ECO:0000313" key="10">
    <source>
        <dbReference type="EMBL" id="MFK9090570.1"/>
    </source>
</evidence>